<proteinExistence type="predicted"/>
<dbReference type="Proteomes" id="UP000460142">
    <property type="component" value="Unassembled WGS sequence"/>
</dbReference>
<reference evidence="4" key="3">
    <citation type="submission" date="2017-01" db="EMBL/GenBank/DDBJ databases">
        <authorList>
            <person name="Mah S.A."/>
            <person name="Swanson W.J."/>
            <person name="Moy G.W."/>
            <person name="Vacquier V.D."/>
        </authorList>
    </citation>
    <scope>NUCLEOTIDE SEQUENCE [LARGE SCALE GENOMIC DNA]</scope>
    <source>
        <strain evidence="4">MT1</strain>
    </source>
</reference>
<keyword evidence="1" id="KW-0812">Transmembrane</keyword>
<evidence type="ECO:0008006" key="9">
    <source>
        <dbReference type="Google" id="ProtNLM"/>
    </source>
</evidence>
<reference evidence="6" key="2">
    <citation type="submission" date="2017-01" db="EMBL/GenBank/DDBJ databases">
        <authorList>
            <person name="Poblete-Castro I."/>
        </authorList>
    </citation>
    <scope>NUCLEOTIDE SEQUENCE [LARGE SCALE GENOMIC DNA]</scope>
    <source>
        <strain evidence="6">DSM 18361 / CCUG 53116 / MT1</strain>
    </source>
</reference>
<dbReference type="EMBL" id="LT629709">
    <property type="protein sequence ID" value="SDO42215.1"/>
    <property type="molecule type" value="Genomic_DNA"/>
</dbReference>
<dbReference type="Proteomes" id="UP000186756">
    <property type="component" value="Unassembled WGS sequence"/>
</dbReference>
<reference evidence="5 7" key="1">
    <citation type="submission" date="2016-10" db="EMBL/GenBank/DDBJ databases">
        <authorList>
            <person name="de Groot N.N."/>
        </authorList>
    </citation>
    <scope>NUCLEOTIDE SEQUENCE [LARGE SCALE GENOMIC DNA]</scope>
    <source>
        <strain evidence="5 7">BS3776</strain>
    </source>
</reference>
<keyword evidence="1" id="KW-0472">Membrane</keyword>
<feature type="transmembrane region" description="Helical" evidence="1">
    <location>
        <begin position="84"/>
        <end position="112"/>
    </location>
</feature>
<dbReference type="EMBL" id="MSTQ01000013">
    <property type="protein sequence ID" value="OLU00895.1"/>
    <property type="molecule type" value="Genomic_DNA"/>
</dbReference>
<evidence type="ECO:0000313" key="6">
    <source>
        <dbReference type="Proteomes" id="UP000186756"/>
    </source>
</evidence>
<sequence>MFWFRHRQPMFIRLAIVLWVLAFGLAATQGCLAQPSHNPATTHVSLITTQDHDSHDAHALGCLQHCADAAIAVSPSLHLQIFDLFSWTFLLLIPALLILYPANPSAFAFLALRRPVPARPPARLIFVRFND</sequence>
<evidence type="ECO:0000313" key="3">
    <source>
        <dbReference type="EMBL" id="KAB0483831.1"/>
    </source>
</evidence>
<evidence type="ECO:0000313" key="8">
    <source>
        <dbReference type="Proteomes" id="UP000460142"/>
    </source>
</evidence>
<dbReference type="EMBL" id="VZPS01000013">
    <property type="protein sequence ID" value="KAB0483831.1"/>
    <property type="molecule type" value="Genomic_DNA"/>
</dbReference>
<dbReference type="RefSeq" id="WP_075948122.1">
    <property type="nucleotide sequence ID" value="NZ_LT629709.1"/>
</dbReference>
<evidence type="ECO:0000256" key="2">
    <source>
        <dbReference type="SAM" id="SignalP"/>
    </source>
</evidence>
<dbReference type="OrthoDB" id="7028002at2"/>
<feature type="signal peptide" evidence="2">
    <location>
        <begin position="1"/>
        <end position="33"/>
    </location>
</feature>
<evidence type="ECO:0000313" key="4">
    <source>
        <dbReference type="EMBL" id="OLU00895.1"/>
    </source>
</evidence>
<organism evidence="5 7">
    <name type="scientific">Pseudomonas reinekei</name>
    <dbReference type="NCBI Taxonomy" id="395598"/>
    <lineage>
        <taxon>Bacteria</taxon>
        <taxon>Pseudomonadati</taxon>
        <taxon>Pseudomonadota</taxon>
        <taxon>Gammaproteobacteria</taxon>
        <taxon>Pseudomonadales</taxon>
        <taxon>Pseudomonadaceae</taxon>
        <taxon>Pseudomonas</taxon>
    </lineage>
</organism>
<keyword evidence="2" id="KW-0732">Signal</keyword>
<feature type="chain" id="PRO_5015064768" description="DUF2946 domain-containing protein" evidence="2">
    <location>
        <begin position="34"/>
        <end position="131"/>
    </location>
</feature>
<protein>
    <recommendedName>
        <fullName evidence="9">DUF2946 domain-containing protein</fullName>
    </recommendedName>
</protein>
<dbReference type="AlphaFoldDB" id="A0A1H0JEI6"/>
<dbReference type="Proteomes" id="UP000198549">
    <property type="component" value="Chromosome I"/>
</dbReference>
<evidence type="ECO:0000313" key="5">
    <source>
        <dbReference type="EMBL" id="SDO42215.1"/>
    </source>
</evidence>
<dbReference type="PROSITE" id="PS51257">
    <property type="entry name" value="PROKAR_LIPOPROTEIN"/>
    <property type="match status" value="1"/>
</dbReference>
<keyword evidence="6" id="KW-1185">Reference proteome</keyword>
<name>A0A1H0JEI6_PSERE</name>
<accession>A0A1H0JEI6</accession>
<reference evidence="3 8" key="4">
    <citation type="submission" date="2019-09" db="EMBL/GenBank/DDBJ databases">
        <title>Draft genome sequences of 48 bacterial type strains from the CCUG.</title>
        <authorList>
            <person name="Tunovic T."/>
            <person name="Pineiro-Iglesias B."/>
            <person name="Unosson C."/>
            <person name="Inganas E."/>
            <person name="Ohlen M."/>
            <person name="Cardew S."/>
            <person name="Jensie-Markopoulos S."/>
            <person name="Salva-Serra F."/>
            <person name="Jaen-Luchoro D."/>
            <person name="Karlsson R."/>
            <person name="Svensson-Stadler L."/>
            <person name="Chun J."/>
            <person name="Moore E."/>
        </authorList>
    </citation>
    <scope>NUCLEOTIDE SEQUENCE [LARGE SCALE GENOMIC DNA]</scope>
    <source>
        <strain evidence="3 8">CCUG 53116</strain>
    </source>
</reference>
<evidence type="ECO:0000256" key="1">
    <source>
        <dbReference type="SAM" id="Phobius"/>
    </source>
</evidence>
<evidence type="ECO:0000313" key="7">
    <source>
        <dbReference type="Proteomes" id="UP000198549"/>
    </source>
</evidence>
<gene>
    <name evidence="4" type="ORF">BVK86_20420</name>
    <name evidence="3" type="ORF">F7R15_19460</name>
    <name evidence="5" type="ORF">SAMN04490202_0840</name>
</gene>
<keyword evidence="1" id="KW-1133">Transmembrane helix</keyword>